<organism evidence="1 2">
    <name type="scientific">Mycolicibacterium mucogenicum</name>
    <name type="common">Mycobacterium mucogenicum</name>
    <dbReference type="NCBI Taxonomy" id="56689"/>
    <lineage>
        <taxon>Bacteria</taxon>
        <taxon>Bacillati</taxon>
        <taxon>Actinomycetota</taxon>
        <taxon>Actinomycetes</taxon>
        <taxon>Mycobacteriales</taxon>
        <taxon>Mycobacteriaceae</taxon>
        <taxon>Mycolicibacterium</taxon>
    </lineage>
</organism>
<name>A0A1A0MIH5_MYCMU</name>
<gene>
    <name evidence="1" type="ORF">A5642_24265</name>
</gene>
<dbReference type="Proteomes" id="UP000093962">
    <property type="component" value="Unassembled WGS sequence"/>
</dbReference>
<proteinExistence type="predicted"/>
<dbReference type="EMBL" id="LZSF01000181">
    <property type="protein sequence ID" value="OBA85264.1"/>
    <property type="molecule type" value="Genomic_DNA"/>
</dbReference>
<accession>A0A1A0MIH5</accession>
<protein>
    <submittedName>
        <fullName evidence="1">Uncharacterized protein</fullName>
    </submittedName>
</protein>
<reference evidence="1 2" key="1">
    <citation type="submission" date="2016-06" db="EMBL/GenBank/DDBJ databases">
        <authorList>
            <person name="Kjaerup R.B."/>
            <person name="Dalgaard T.S."/>
            <person name="Juul-Madsen H.R."/>
        </authorList>
    </citation>
    <scope>NUCLEOTIDE SEQUENCE [LARGE SCALE GENOMIC DNA]</scope>
    <source>
        <strain evidence="1 2">1199456.5</strain>
    </source>
</reference>
<dbReference type="AlphaFoldDB" id="A0A1A0MIH5"/>
<sequence length="164" mass="18981">MTETKILTLLSHDKWLDVADYRLSTHTIENIRHVDNPEDLKFLEISGRYGTVGSEKIVVSLDKSFRALVVGFEHDAQFALSNCDVQWTQLDETLARLTITHGAYTRSLTYPHHRDWVEDDFNFDMSSYEDFDFGLWIYGLKTDPDLRQRLTQEWAGARHGGSIV</sequence>
<evidence type="ECO:0000313" key="2">
    <source>
        <dbReference type="Proteomes" id="UP000093962"/>
    </source>
</evidence>
<comment type="caution">
    <text evidence="1">The sequence shown here is derived from an EMBL/GenBank/DDBJ whole genome shotgun (WGS) entry which is preliminary data.</text>
</comment>
<dbReference type="RefSeq" id="WP_064859640.1">
    <property type="nucleotide sequence ID" value="NZ_LZSF01000181.1"/>
</dbReference>
<evidence type="ECO:0000313" key="1">
    <source>
        <dbReference type="EMBL" id="OBA85264.1"/>
    </source>
</evidence>